<dbReference type="InterPro" id="IPR058653">
    <property type="entry name" value="NfeD2_TM"/>
</dbReference>
<feature type="transmembrane region" description="Helical" evidence="1">
    <location>
        <begin position="6"/>
        <end position="27"/>
    </location>
</feature>
<dbReference type="InterPro" id="IPR012340">
    <property type="entry name" value="NA-bd_OB-fold"/>
</dbReference>
<comment type="caution">
    <text evidence="3">The sequence shown here is derived from an EMBL/GenBank/DDBJ whole genome shotgun (WGS) entry which is preliminary data.</text>
</comment>
<feature type="transmembrane region" description="Helical" evidence="1">
    <location>
        <begin position="39"/>
        <end position="59"/>
    </location>
</feature>
<dbReference type="EMBL" id="JBHTCP010000009">
    <property type="protein sequence ID" value="MFC7370946.1"/>
    <property type="molecule type" value="Genomic_DNA"/>
</dbReference>
<evidence type="ECO:0000313" key="4">
    <source>
        <dbReference type="Proteomes" id="UP001596549"/>
    </source>
</evidence>
<dbReference type="Pfam" id="PF25842">
    <property type="entry name" value="NfeD_TM"/>
    <property type="match status" value="1"/>
</dbReference>
<protein>
    <submittedName>
        <fullName evidence="3">NfeD family protein</fullName>
    </submittedName>
</protein>
<reference evidence="4" key="1">
    <citation type="journal article" date="2019" name="Int. J. Syst. Evol. Microbiol.">
        <title>The Global Catalogue of Microorganisms (GCM) 10K type strain sequencing project: providing services to taxonomists for standard genome sequencing and annotation.</title>
        <authorList>
            <consortium name="The Broad Institute Genomics Platform"/>
            <consortium name="The Broad Institute Genome Sequencing Center for Infectious Disease"/>
            <person name="Wu L."/>
            <person name="Ma J."/>
        </authorList>
    </citation>
    <scope>NUCLEOTIDE SEQUENCE [LARGE SCALE GENOMIC DNA]</scope>
    <source>
        <strain evidence="4">NBRC 106396</strain>
    </source>
</reference>
<organism evidence="3 4">
    <name type="scientific">Fictibacillus iocasae</name>
    <dbReference type="NCBI Taxonomy" id="2715437"/>
    <lineage>
        <taxon>Bacteria</taxon>
        <taxon>Bacillati</taxon>
        <taxon>Bacillota</taxon>
        <taxon>Bacilli</taxon>
        <taxon>Bacillales</taxon>
        <taxon>Fictibacillaceae</taxon>
        <taxon>Fictibacillus</taxon>
    </lineage>
</organism>
<dbReference type="Gene3D" id="2.40.50.140">
    <property type="entry name" value="Nucleic acid-binding proteins"/>
    <property type="match status" value="1"/>
</dbReference>
<dbReference type="Proteomes" id="UP001596549">
    <property type="component" value="Unassembled WGS sequence"/>
</dbReference>
<dbReference type="RefSeq" id="WP_379747257.1">
    <property type="nucleotide sequence ID" value="NZ_JBHTCP010000009.1"/>
</dbReference>
<feature type="transmembrane region" description="Helical" evidence="1">
    <location>
        <begin position="65"/>
        <end position="91"/>
    </location>
</feature>
<feature type="domain" description="Membrane protein NfeD2 N-terminal transmembrane" evidence="2">
    <location>
        <begin position="1"/>
        <end position="98"/>
    </location>
</feature>
<keyword evidence="4" id="KW-1185">Reference proteome</keyword>
<name>A0ABW2NN76_9BACL</name>
<keyword evidence="1" id="KW-0472">Membrane</keyword>
<sequence length="175" mass="18471">MELFGYSLSTLYLGGLILFGCLTLLYVLIGDVMEAAGEWFNPTLTLSFLTFFSAAGYLMESLTSINSGVIAAVSAVSSGLLSAMLHVFVLVPIATAEESLAYIESDLRGRTGKVITGIPADGFGEILIPGISGHISKTAVSYNNVLIPQGTEVLVIEAEKGIAKVMPYEQAARLS</sequence>
<keyword evidence="1" id="KW-0812">Transmembrane</keyword>
<evidence type="ECO:0000313" key="3">
    <source>
        <dbReference type="EMBL" id="MFC7370946.1"/>
    </source>
</evidence>
<keyword evidence="1" id="KW-1133">Transmembrane helix</keyword>
<evidence type="ECO:0000259" key="2">
    <source>
        <dbReference type="Pfam" id="PF25842"/>
    </source>
</evidence>
<evidence type="ECO:0000256" key="1">
    <source>
        <dbReference type="SAM" id="Phobius"/>
    </source>
</evidence>
<proteinExistence type="predicted"/>
<accession>A0ABW2NN76</accession>
<gene>
    <name evidence="3" type="ORF">ACFQPF_04595</name>
</gene>